<keyword evidence="2" id="KW-0238">DNA-binding</keyword>
<comment type="caution">
    <text evidence="5">The sequence shown here is derived from an EMBL/GenBank/DDBJ whole genome shotgun (WGS) entry which is preliminary data.</text>
</comment>
<proteinExistence type="predicted"/>
<evidence type="ECO:0000256" key="1">
    <source>
        <dbReference type="ARBA" id="ARBA00023015"/>
    </source>
</evidence>
<evidence type="ECO:0000313" key="5">
    <source>
        <dbReference type="EMBL" id="MBP2247561.1"/>
    </source>
</evidence>
<name>A0ABS4RXE4_PAEXY</name>
<dbReference type="EMBL" id="JAGIKV010000017">
    <property type="protein sequence ID" value="MBP2247561.1"/>
    <property type="molecule type" value="Genomic_DNA"/>
</dbReference>
<organism evidence="5 6">
    <name type="scientific">Paenibacillus xylanexedens</name>
    <dbReference type="NCBI Taxonomy" id="528191"/>
    <lineage>
        <taxon>Bacteria</taxon>
        <taxon>Bacillati</taxon>
        <taxon>Bacillota</taxon>
        <taxon>Bacilli</taxon>
        <taxon>Bacillales</taxon>
        <taxon>Paenibacillaceae</taxon>
        <taxon>Paenibacillus</taxon>
    </lineage>
</organism>
<dbReference type="PANTHER" id="PTHR46796:SF12">
    <property type="entry name" value="HTH-TYPE DNA-BINDING TRANSCRIPTIONAL ACTIVATOR EUTR"/>
    <property type="match status" value="1"/>
</dbReference>
<reference evidence="5 6" key="1">
    <citation type="submission" date="2021-03" db="EMBL/GenBank/DDBJ databases">
        <title>Genomic Encyclopedia of Type Strains, Phase IV (KMG-IV): sequencing the most valuable type-strain genomes for metagenomic binning, comparative biology and taxonomic classification.</title>
        <authorList>
            <person name="Goeker M."/>
        </authorList>
    </citation>
    <scope>NUCLEOTIDE SEQUENCE [LARGE SCALE GENOMIC DNA]</scope>
    <source>
        <strain evidence="5 6">DSM 21292</strain>
    </source>
</reference>
<dbReference type="SUPFAM" id="SSF46689">
    <property type="entry name" value="Homeodomain-like"/>
    <property type="match status" value="2"/>
</dbReference>
<dbReference type="InterPro" id="IPR018060">
    <property type="entry name" value="HTH_AraC"/>
</dbReference>
<evidence type="ECO:0000256" key="3">
    <source>
        <dbReference type="ARBA" id="ARBA00023163"/>
    </source>
</evidence>
<dbReference type="PROSITE" id="PS01124">
    <property type="entry name" value="HTH_ARAC_FAMILY_2"/>
    <property type="match status" value="1"/>
</dbReference>
<protein>
    <submittedName>
        <fullName evidence="5">AraC-like DNA-binding protein</fullName>
    </submittedName>
</protein>
<evidence type="ECO:0000259" key="4">
    <source>
        <dbReference type="PROSITE" id="PS01124"/>
    </source>
</evidence>
<feature type="domain" description="HTH araC/xylS-type" evidence="4">
    <location>
        <begin position="194"/>
        <end position="288"/>
    </location>
</feature>
<keyword evidence="3" id="KW-0804">Transcription</keyword>
<dbReference type="InterPro" id="IPR009057">
    <property type="entry name" value="Homeodomain-like_sf"/>
</dbReference>
<dbReference type="PANTHER" id="PTHR46796">
    <property type="entry name" value="HTH-TYPE TRANSCRIPTIONAL ACTIVATOR RHAS-RELATED"/>
    <property type="match status" value="1"/>
</dbReference>
<evidence type="ECO:0000313" key="6">
    <source>
        <dbReference type="Proteomes" id="UP000810207"/>
    </source>
</evidence>
<accession>A0ABS4RXE4</accession>
<dbReference type="Proteomes" id="UP000810207">
    <property type="component" value="Unassembled WGS sequence"/>
</dbReference>
<dbReference type="SMART" id="SM00342">
    <property type="entry name" value="HTH_ARAC"/>
    <property type="match status" value="1"/>
</dbReference>
<dbReference type="Gene3D" id="1.10.10.60">
    <property type="entry name" value="Homeodomain-like"/>
    <property type="match status" value="2"/>
</dbReference>
<keyword evidence="6" id="KW-1185">Reference proteome</keyword>
<dbReference type="InterPro" id="IPR050204">
    <property type="entry name" value="AraC_XylS_family_regulators"/>
</dbReference>
<dbReference type="Pfam" id="PF12833">
    <property type="entry name" value="HTH_18"/>
    <property type="match status" value="1"/>
</dbReference>
<gene>
    <name evidence="5" type="ORF">J2Z28_004224</name>
</gene>
<keyword evidence="1" id="KW-0805">Transcription regulation</keyword>
<evidence type="ECO:0000256" key="2">
    <source>
        <dbReference type="ARBA" id="ARBA00023125"/>
    </source>
</evidence>
<sequence>MQVLEIPLPRPVPFILHESSSQFDWKGSGSLSLKTFRNGKTLYEAGRGHFAVNNENYLLLNEGQEYSLHIDSPTPVESFCIFFPPGYVEEIGRNLITSDLRLLDEPYSYSPSSKMEWVERTYAMDNRLGAALNHLRNFYSQDRLDSWAIAEQLHQLAVHMLDLHRNVQQEINELDMIRRSTREELYRRVYIGHEYISAYYDQPLTLEQTASAAQLSVNHFLRSYKKLFGTSPHRYLTECRLLAAKRLLLYSDRSVTTICYEVGFESLGSFSSLFTRRFHSSPSQLRAKR</sequence>